<evidence type="ECO:0000256" key="1">
    <source>
        <dbReference type="SAM" id="SignalP"/>
    </source>
</evidence>
<proteinExistence type="predicted"/>
<dbReference type="PROSITE" id="PS51257">
    <property type="entry name" value="PROKAR_LIPOPROTEIN"/>
    <property type="match status" value="1"/>
</dbReference>
<keyword evidence="1" id="KW-0732">Signal</keyword>
<accession>A0ABD2WL05</accession>
<dbReference type="EMBL" id="JBJJXI010000096">
    <property type="protein sequence ID" value="KAL3393542.1"/>
    <property type="molecule type" value="Genomic_DNA"/>
</dbReference>
<gene>
    <name evidence="2" type="ORF">TKK_011829</name>
</gene>
<comment type="caution">
    <text evidence="2">The sequence shown here is derived from an EMBL/GenBank/DDBJ whole genome shotgun (WGS) entry which is preliminary data.</text>
</comment>
<keyword evidence="3" id="KW-1185">Reference proteome</keyword>
<feature type="signal peptide" evidence="1">
    <location>
        <begin position="1"/>
        <end position="20"/>
    </location>
</feature>
<dbReference type="Proteomes" id="UP001627154">
    <property type="component" value="Unassembled WGS sequence"/>
</dbReference>
<evidence type="ECO:0000313" key="2">
    <source>
        <dbReference type="EMBL" id="KAL3393542.1"/>
    </source>
</evidence>
<evidence type="ECO:0000313" key="3">
    <source>
        <dbReference type="Proteomes" id="UP001627154"/>
    </source>
</evidence>
<protein>
    <submittedName>
        <fullName evidence="2">Uncharacterized protein</fullName>
    </submittedName>
</protein>
<organism evidence="2 3">
    <name type="scientific">Trichogramma kaykai</name>
    <dbReference type="NCBI Taxonomy" id="54128"/>
    <lineage>
        <taxon>Eukaryota</taxon>
        <taxon>Metazoa</taxon>
        <taxon>Ecdysozoa</taxon>
        <taxon>Arthropoda</taxon>
        <taxon>Hexapoda</taxon>
        <taxon>Insecta</taxon>
        <taxon>Pterygota</taxon>
        <taxon>Neoptera</taxon>
        <taxon>Endopterygota</taxon>
        <taxon>Hymenoptera</taxon>
        <taxon>Apocrita</taxon>
        <taxon>Proctotrupomorpha</taxon>
        <taxon>Chalcidoidea</taxon>
        <taxon>Trichogrammatidae</taxon>
        <taxon>Trichogramma</taxon>
    </lineage>
</organism>
<dbReference type="AlphaFoldDB" id="A0ABD2WL05"/>
<sequence length="221" mass="25587">MRTIVVAVFLLVAISACVYSAPVETEEPKIVAEEPNVEAKEDDVEGRSILGQLLRPRYPVYPVYPVQPVYPVYPVQPVYPVYPVYPGYDLHGESSEDPEHTMRFKIEFPPSGRPDPQPRILGKRASLRVANYVRTDLIHRCTLWASSSFFHTVHPQMNCIHENSTEFLRKARLIWQVWLRRVSSYILYSDTKERVSRRYGKPDCDACSTTRCVYNRVPRDQ</sequence>
<name>A0ABD2WL05_9HYME</name>
<feature type="chain" id="PRO_5044740792" evidence="1">
    <location>
        <begin position="21"/>
        <end position="221"/>
    </location>
</feature>
<reference evidence="2 3" key="1">
    <citation type="journal article" date="2024" name="bioRxiv">
        <title>A reference genome for Trichogramma kaykai: A tiny desert-dwelling parasitoid wasp with competing sex-ratio distorters.</title>
        <authorList>
            <person name="Culotta J."/>
            <person name="Lindsey A.R."/>
        </authorList>
    </citation>
    <scope>NUCLEOTIDE SEQUENCE [LARGE SCALE GENOMIC DNA]</scope>
    <source>
        <strain evidence="2 3">KSX58</strain>
    </source>
</reference>